<dbReference type="STRING" id="279238.Saro_0547"/>
<dbReference type="EMBL" id="CP000248">
    <property type="protein sequence ID" value="ABD24994.1"/>
    <property type="molecule type" value="Genomic_DNA"/>
</dbReference>
<feature type="compositionally biased region" description="Gly residues" evidence="1">
    <location>
        <begin position="224"/>
        <end position="235"/>
    </location>
</feature>
<organism evidence="3 4">
    <name type="scientific">Novosphingobium aromaticivorans (strain ATCC 700278 / DSM 12444 / CCUG 56034 / CIP 105152 / NBRC 16084 / F199)</name>
    <dbReference type="NCBI Taxonomy" id="279238"/>
    <lineage>
        <taxon>Bacteria</taxon>
        <taxon>Pseudomonadati</taxon>
        <taxon>Pseudomonadota</taxon>
        <taxon>Alphaproteobacteria</taxon>
        <taxon>Sphingomonadales</taxon>
        <taxon>Sphingomonadaceae</taxon>
        <taxon>Novosphingobium</taxon>
    </lineage>
</organism>
<dbReference type="Proteomes" id="UP000009134">
    <property type="component" value="Chromosome"/>
</dbReference>
<evidence type="ECO:0000313" key="3">
    <source>
        <dbReference type="EMBL" id="ABD24994.1"/>
    </source>
</evidence>
<proteinExistence type="predicted"/>
<sequence>MARAVPRSPALQEAALDAALARAATPSMPAGLAARIVTRATALPQIPADPLPEPEVVEAAPVTEAEVIRLAPAAPLPQQPRRIGRFAIAGLGAIAAGIAAIALVGQPSPQSGAPTGPAQAPALVAAPAPASVSGPTAPPAERLAAAPRQAVPTATGVKASSPAPVAAPEAPVRPEAATPEVQLATSGQRTAADPAGPRDEPGAAPRVVPHGGLMGPPAPQQGWGFAGGAPGGALPGGQPLPSQTTGTMPPPPPPGGHP</sequence>
<evidence type="ECO:0000256" key="1">
    <source>
        <dbReference type="SAM" id="MobiDB-lite"/>
    </source>
</evidence>
<name>Q2GAX9_NOVAD</name>
<keyword evidence="2" id="KW-1133">Transmembrane helix</keyword>
<feature type="region of interest" description="Disordered" evidence="1">
    <location>
        <begin position="127"/>
        <end position="258"/>
    </location>
</feature>
<reference evidence="4" key="1">
    <citation type="submission" date="2006-01" db="EMBL/GenBank/DDBJ databases">
        <title>Complete sequence of Novosphingobium aromaticivorans DSM 12444.</title>
        <authorList>
            <consortium name="US DOE Joint Genome Institute"/>
            <person name="Copeland A."/>
            <person name="Lucas S."/>
            <person name="Lapidus A."/>
            <person name="Barry K."/>
            <person name="Detter J.C."/>
            <person name="Glavina T."/>
            <person name="Hammon N."/>
            <person name="Israni S."/>
            <person name="Pitluck S."/>
            <person name="Chain P."/>
            <person name="Malfatti S."/>
            <person name="Shin M."/>
            <person name="Vergez L."/>
            <person name="Schmutz J."/>
            <person name="Larimer F."/>
            <person name="Land M."/>
            <person name="Kyrpides N."/>
            <person name="Ivanova N."/>
            <person name="Fredrickson J."/>
            <person name="Balkwill D."/>
            <person name="Romine M.F."/>
            <person name="Richardson P."/>
        </authorList>
    </citation>
    <scope>NUCLEOTIDE SEQUENCE [LARGE SCALE GENOMIC DNA]</scope>
    <source>
        <strain evidence="4">ATCC 700278 / DSM 12444 / CCUG 56034 / CIP 105152 / NBRC 16084 / F199</strain>
    </source>
</reference>
<feature type="transmembrane region" description="Helical" evidence="2">
    <location>
        <begin position="86"/>
        <end position="105"/>
    </location>
</feature>
<evidence type="ECO:0000313" key="4">
    <source>
        <dbReference type="Proteomes" id="UP000009134"/>
    </source>
</evidence>
<keyword evidence="4" id="KW-1185">Reference proteome</keyword>
<feature type="compositionally biased region" description="Low complexity" evidence="1">
    <location>
        <begin position="127"/>
        <end position="150"/>
    </location>
</feature>
<feature type="compositionally biased region" description="Low complexity" evidence="1">
    <location>
        <begin position="236"/>
        <end position="247"/>
    </location>
</feature>
<gene>
    <name evidence="3" type="ordered locus">Saro_0547</name>
</gene>
<dbReference type="AlphaFoldDB" id="Q2GAX9"/>
<keyword evidence="2" id="KW-0472">Membrane</keyword>
<evidence type="ECO:0000256" key="2">
    <source>
        <dbReference type="SAM" id="Phobius"/>
    </source>
</evidence>
<dbReference type="HOGENOM" id="CLU_1077032_0_0_5"/>
<keyword evidence="2" id="KW-0812">Transmembrane</keyword>
<dbReference type="RefSeq" id="WP_011444208.1">
    <property type="nucleotide sequence ID" value="NC_007794.1"/>
</dbReference>
<protein>
    <submittedName>
        <fullName evidence="3">Uncharacterized protein</fullName>
    </submittedName>
</protein>
<feature type="compositionally biased region" description="Pro residues" evidence="1">
    <location>
        <begin position="248"/>
        <end position="258"/>
    </location>
</feature>
<accession>Q2GAX9</accession>
<dbReference type="KEGG" id="nar:Saro_0547"/>
<feature type="compositionally biased region" description="Low complexity" evidence="1">
    <location>
        <begin position="162"/>
        <end position="181"/>
    </location>
</feature>